<dbReference type="PANTHER" id="PTHR38926">
    <property type="entry name" value="F-BOX DOMAIN CONTAINING PROTEIN, EXPRESSED"/>
    <property type="match status" value="1"/>
</dbReference>
<dbReference type="Gene3D" id="3.80.10.10">
    <property type="entry name" value="Ribonuclease Inhibitor"/>
    <property type="match status" value="1"/>
</dbReference>
<dbReference type="OrthoDB" id="2095648at2759"/>
<dbReference type="Pfam" id="PF13516">
    <property type="entry name" value="LRR_6"/>
    <property type="match status" value="2"/>
</dbReference>
<dbReference type="EMBL" id="JAKUCV010007233">
    <property type="protein sequence ID" value="KAJ4824238.1"/>
    <property type="molecule type" value="Genomic_DNA"/>
</dbReference>
<name>A0A9Q0F3E9_9ROSI</name>
<protein>
    <recommendedName>
        <fullName evidence="3">COI1 F-box domain-containing protein</fullName>
    </recommendedName>
</protein>
<dbReference type="AlphaFoldDB" id="A0A9Q0F3E9"/>
<accession>A0A9Q0F3E9</accession>
<keyword evidence="2" id="KW-1185">Reference proteome</keyword>
<feature type="non-terminal residue" evidence="1">
    <location>
        <position position="1"/>
    </location>
</feature>
<evidence type="ECO:0000313" key="2">
    <source>
        <dbReference type="Proteomes" id="UP001141552"/>
    </source>
</evidence>
<dbReference type="InterPro" id="IPR032675">
    <property type="entry name" value="LRR_dom_sf"/>
</dbReference>
<reference evidence="1" key="2">
    <citation type="journal article" date="2023" name="Plants (Basel)">
        <title>Annotation of the Turnera subulata (Passifloraceae) Draft Genome Reveals the S-Locus Evolved after the Divergence of Turneroideae from Passifloroideae in a Stepwise Manner.</title>
        <authorList>
            <person name="Henning P.M."/>
            <person name="Roalson E.H."/>
            <person name="Mir W."/>
            <person name="McCubbin A.G."/>
            <person name="Shore J.S."/>
        </authorList>
    </citation>
    <scope>NUCLEOTIDE SEQUENCE</scope>
    <source>
        <strain evidence="1">F60SS</strain>
    </source>
</reference>
<dbReference type="PANTHER" id="PTHR38926:SF2">
    <property type="entry name" value="F-BOX_LRR-REPEAT PROTEIN 21-RELATED"/>
    <property type="match status" value="1"/>
</dbReference>
<sequence>MVDRSSNLKSLRLVICYGISDEGLIMAAKKMASLEELELYSCSNAVTGQSIEFDDDDDDEGFDLDEEAMAIGKSMPGLHHLKIFGNLLTNEGLKAILDGCPHLESLDLRKCFNLKLKEGGLGPRCAERIKVLLLPNDSTAGYPFDADLNNGYDSTDSSD</sequence>
<reference evidence="1" key="1">
    <citation type="submission" date="2022-02" db="EMBL/GenBank/DDBJ databases">
        <authorList>
            <person name="Henning P.M."/>
            <person name="McCubbin A.G."/>
            <person name="Shore J.S."/>
        </authorList>
    </citation>
    <scope>NUCLEOTIDE SEQUENCE</scope>
    <source>
        <strain evidence="1">F60SS</strain>
        <tissue evidence="1">Leaves</tissue>
    </source>
</reference>
<dbReference type="Proteomes" id="UP001141552">
    <property type="component" value="Unassembled WGS sequence"/>
</dbReference>
<evidence type="ECO:0008006" key="3">
    <source>
        <dbReference type="Google" id="ProtNLM"/>
    </source>
</evidence>
<dbReference type="SUPFAM" id="SSF52047">
    <property type="entry name" value="RNI-like"/>
    <property type="match status" value="1"/>
</dbReference>
<comment type="caution">
    <text evidence="1">The sequence shown here is derived from an EMBL/GenBank/DDBJ whole genome shotgun (WGS) entry which is preliminary data.</text>
</comment>
<dbReference type="InterPro" id="IPR001611">
    <property type="entry name" value="Leu-rich_rpt"/>
</dbReference>
<proteinExistence type="predicted"/>
<evidence type="ECO:0000313" key="1">
    <source>
        <dbReference type="EMBL" id="KAJ4824238.1"/>
    </source>
</evidence>
<gene>
    <name evidence="1" type="ORF">Tsubulata_018059</name>
</gene>
<organism evidence="1 2">
    <name type="scientific">Turnera subulata</name>
    <dbReference type="NCBI Taxonomy" id="218843"/>
    <lineage>
        <taxon>Eukaryota</taxon>
        <taxon>Viridiplantae</taxon>
        <taxon>Streptophyta</taxon>
        <taxon>Embryophyta</taxon>
        <taxon>Tracheophyta</taxon>
        <taxon>Spermatophyta</taxon>
        <taxon>Magnoliopsida</taxon>
        <taxon>eudicotyledons</taxon>
        <taxon>Gunneridae</taxon>
        <taxon>Pentapetalae</taxon>
        <taxon>rosids</taxon>
        <taxon>fabids</taxon>
        <taxon>Malpighiales</taxon>
        <taxon>Passifloraceae</taxon>
        <taxon>Turnera</taxon>
    </lineage>
</organism>